<feature type="compositionally biased region" description="Basic and acidic residues" evidence="1">
    <location>
        <begin position="399"/>
        <end position="414"/>
    </location>
</feature>
<dbReference type="Proteomes" id="UP001652623">
    <property type="component" value="Chromosome 4"/>
</dbReference>
<dbReference type="PANTHER" id="PTHR31205:SF77">
    <property type="entry name" value="CROSS-LINKING PROTEIN, PUTATIVE (DUF569)-RELATED"/>
    <property type="match status" value="1"/>
</dbReference>
<dbReference type="AlphaFoldDB" id="A0A6P3ZIA4"/>
<accession>A0A6P3ZIA4</accession>
<dbReference type="GeneID" id="107435647"/>
<gene>
    <name evidence="5" type="primary">LOC107435647</name>
</gene>
<feature type="region of interest" description="Disordered" evidence="1">
    <location>
        <begin position="356"/>
        <end position="414"/>
    </location>
</feature>
<evidence type="ECO:0000313" key="5">
    <source>
        <dbReference type="RefSeq" id="XP_015902756.3"/>
    </source>
</evidence>
<name>A0A6P3ZIA4_ZIZJJ</name>
<evidence type="ECO:0000259" key="3">
    <source>
        <dbReference type="Pfam" id="PF22932"/>
    </source>
</evidence>
<dbReference type="FunFam" id="2.80.10.50:FF:000067">
    <property type="entry name" value="BnaC05g19630D protein"/>
    <property type="match status" value="2"/>
</dbReference>
<dbReference type="InterPro" id="IPR008999">
    <property type="entry name" value="Actin-crosslinking"/>
</dbReference>
<dbReference type="SUPFAM" id="SSF50405">
    <property type="entry name" value="Actin-crosslinking proteins"/>
    <property type="match status" value="2"/>
</dbReference>
<evidence type="ECO:0000256" key="1">
    <source>
        <dbReference type="SAM" id="MobiDB-lite"/>
    </source>
</evidence>
<dbReference type="Gene3D" id="2.80.10.50">
    <property type="match status" value="2"/>
</dbReference>
<dbReference type="KEGG" id="zju:107435647"/>
<dbReference type="Pfam" id="PF22932">
    <property type="entry name" value="Ubiq_DUF_assoc"/>
    <property type="match status" value="1"/>
</dbReference>
<evidence type="ECO:0000313" key="4">
    <source>
        <dbReference type="Proteomes" id="UP001652623"/>
    </source>
</evidence>
<sequence>MEFFNKTKVVRLKSHLDKYLIAEDNEETVRQSRIDGASRKTHWTVELVQGNSHVVRLRSCYGKYLTASDESFLLGMTGKKVLQTIPMGGNDSVIEWEPRKDGFQVKLRAKWGGKYLRANGGTPPWRNSVTHDVTPHRTATHDWILWDVEEVADNSDDDDDDHFRSDFLSLRSTPSWSSEWSDTDNNLQPINSETFGSSDETQSGMELFQKAKSVRLKSHHEKYLLADEDEETVCQDRNGSCRQAKWTVEFVGDANVLRFKSCYGKYLTASNMPFFFGMSGKKVLQTLPKRLDSSVEWEPIREGFQVRLKTRYGQYLRANGGLPPWRNSITHDIPHRTATQDWILWDVDIVEIRVPSPEKKQPEPVRIVAPPPPPPGLLPSEPNSPAKIELTTPTFSKQEPNDHSEGSPVKDEGRNICYHVANEKGEVDDRSEGLSFTFKGDGVEELKEKLKEETGLDNIVVCTRSPLNGKLFPLRLRLPPNNADMNVVVVPSSKATEPESPIAHWASASS</sequence>
<dbReference type="CDD" id="cd23340">
    <property type="entry name" value="beta-trefoil_FSCN_ACP-like"/>
    <property type="match status" value="2"/>
</dbReference>
<protein>
    <submittedName>
        <fullName evidence="5">Uncharacterized protein LOC107435647 isoform X1</fullName>
    </submittedName>
</protein>
<dbReference type="PANTHER" id="PTHR31205">
    <property type="entry name" value="ACTIN CROSS-LINKING PROTEIN (DUF569)"/>
    <property type="match status" value="1"/>
</dbReference>
<reference evidence="5" key="1">
    <citation type="submission" date="2025-08" db="UniProtKB">
        <authorList>
            <consortium name="RefSeq"/>
        </authorList>
    </citation>
    <scope>IDENTIFICATION</scope>
    <source>
        <tissue evidence="5">Seedling</tissue>
    </source>
</reference>
<dbReference type="RefSeq" id="XP_015902756.3">
    <property type="nucleotide sequence ID" value="XM_016047270.4"/>
</dbReference>
<proteinExistence type="predicted"/>
<feature type="domain" description="DUF569" evidence="2">
    <location>
        <begin position="205"/>
        <end position="345"/>
    </location>
</feature>
<keyword evidence="4" id="KW-1185">Reference proteome</keyword>
<evidence type="ECO:0000259" key="2">
    <source>
        <dbReference type="Pfam" id="PF04601"/>
    </source>
</evidence>
<organism evidence="4 5">
    <name type="scientific">Ziziphus jujuba</name>
    <name type="common">Chinese jujube</name>
    <name type="synonym">Ziziphus sativa</name>
    <dbReference type="NCBI Taxonomy" id="326968"/>
    <lineage>
        <taxon>Eukaryota</taxon>
        <taxon>Viridiplantae</taxon>
        <taxon>Streptophyta</taxon>
        <taxon>Embryophyta</taxon>
        <taxon>Tracheophyta</taxon>
        <taxon>Spermatophyta</taxon>
        <taxon>Magnoliopsida</taxon>
        <taxon>eudicotyledons</taxon>
        <taxon>Gunneridae</taxon>
        <taxon>Pentapetalae</taxon>
        <taxon>rosids</taxon>
        <taxon>fabids</taxon>
        <taxon>Rosales</taxon>
        <taxon>Rhamnaceae</taxon>
        <taxon>Paliureae</taxon>
        <taxon>Ziziphus</taxon>
    </lineage>
</organism>
<feature type="domain" description="DUF569" evidence="3">
    <location>
        <begin position="413"/>
        <end position="490"/>
    </location>
</feature>
<dbReference type="InterPro" id="IPR007679">
    <property type="entry name" value="DUF569"/>
</dbReference>
<feature type="domain" description="DUF569" evidence="2">
    <location>
        <begin position="1"/>
        <end position="146"/>
    </location>
</feature>
<dbReference type="Pfam" id="PF04601">
    <property type="entry name" value="DUF569"/>
    <property type="match status" value="2"/>
</dbReference>
<dbReference type="InterPro" id="IPR054726">
    <property type="entry name" value="Ubiq_DUF569-assoc"/>
</dbReference>